<comment type="caution">
    <text evidence="2">The sequence shown here is derived from an EMBL/GenBank/DDBJ whole genome shotgun (WGS) entry which is preliminary data.</text>
</comment>
<dbReference type="EMBL" id="JAEKNR010000005">
    <property type="protein sequence ID" value="MBJ7596521.1"/>
    <property type="molecule type" value="Genomic_DNA"/>
</dbReference>
<dbReference type="InterPro" id="IPR047951">
    <property type="entry name" value="Transpos_ISL3"/>
</dbReference>
<accession>A0A934K535</accession>
<evidence type="ECO:0000259" key="1">
    <source>
        <dbReference type="Pfam" id="PF01610"/>
    </source>
</evidence>
<dbReference type="Proteomes" id="UP000612893">
    <property type="component" value="Unassembled WGS sequence"/>
</dbReference>
<sequence length="94" mass="10759">MAWLVMECSKSAEAEVMRIGWRTVGHILERVARRLLRPRRQLAGLRRIGIDEISFRKGYRFLTVVVGHASGRLVWAAEGADVATLTRFFEQFGK</sequence>
<organism evidence="2 3">
    <name type="scientific">Candidatus Nephthysia bennettiae</name>
    <dbReference type="NCBI Taxonomy" id="3127016"/>
    <lineage>
        <taxon>Bacteria</taxon>
        <taxon>Bacillati</taxon>
        <taxon>Candidatus Dormiibacterota</taxon>
        <taxon>Candidatus Dormibacteria</taxon>
        <taxon>Candidatus Dormibacterales</taxon>
        <taxon>Candidatus Dormibacteraceae</taxon>
        <taxon>Candidatus Nephthysia</taxon>
    </lineage>
</organism>
<evidence type="ECO:0000313" key="2">
    <source>
        <dbReference type="EMBL" id="MBJ7596521.1"/>
    </source>
</evidence>
<feature type="domain" description="Transposase IS204/IS1001/IS1096/IS1165 DDE" evidence="1">
    <location>
        <begin position="48"/>
        <end position="92"/>
    </location>
</feature>
<protein>
    <submittedName>
        <fullName evidence="2">Transposase</fullName>
    </submittedName>
</protein>
<name>A0A934K535_9BACT</name>
<dbReference type="PANTHER" id="PTHR33498">
    <property type="entry name" value="TRANSPOSASE FOR INSERTION SEQUENCE ELEMENT IS1557"/>
    <property type="match status" value="1"/>
</dbReference>
<dbReference type="InterPro" id="IPR002560">
    <property type="entry name" value="Transposase_DDE"/>
</dbReference>
<keyword evidence="3" id="KW-1185">Reference proteome</keyword>
<dbReference type="PANTHER" id="PTHR33498:SF1">
    <property type="entry name" value="TRANSPOSASE FOR INSERTION SEQUENCE ELEMENT IS1557"/>
    <property type="match status" value="1"/>
</dbReference>
<proteinExistence type="predicted"/>
<dbReference type="AlphaFoldDB" id="A0A934K535"/>
<gene>
    <name evidence="2" type="ORF">JF922_00310</name>
</gene>
<reference evidence="2" key="1">
    <citation type="submission" date="2020-10" db="EMBL/GenBank/DDBJ databases">
        <title>Ca. Dormibacterota MAGs.</title>
        <authorList>
            <person name="Montgomery K."/>
        </authorList>
    </citation>
    <scope>NUCLEOTIDE SEQUENCE [LARGE SCALE GENOMIC DNA]</scope>
    <source>
        <strain evidence="2">SC8812_S17_10</strain>
    </source>
</reference>
<evidence type="ECO:0000313" key="3">
    <source>
        <dbReference type="Proteomes" id="UP000612893"/>
    </source>
</evidence>
<dbReference type="Pfam" id="PF01610">
    <property type="entry name" value="DDE_Tnp_ISL3"/>
    <property type="match status" value="1"/>
</dbReference>